<evidence type="ECO:0000313" key="4">
    <source>
        <dbReference type="Proteomes" id="UP000242754"/>
    </source>
</evidence>
<accession>A0A143YPM7</accession>
<organism evidence="3 4">
    <name type="scientific">Trichococcus palustris</name>
    <dbReference type="NCBI Taxonomy" id="140314"/>
    <lineage>
        <taxon>Bacteria</taxon>
        <taxon>Bacillati</taxon>
        <taxon>Bacillota</taxon>
        <taxon>Bacilli</taxon>
        <taxon>Lactobacillales</taxon>
        <taxon>Carnobacteriaceae</taxon>
        <taxon>Trichococcus</taxon>
    </lineage>
</organism>
<reference evidence="3 4" key="1">
    <citation type="submission" date="2016-02" db="EMBL/GenBank/DDBJ databases">
        <authorList>
            <person name="Wen L."/>
            <person name="He K."/>
            <person name="Yang H."/>
        </authorList>
    </citation>
    <scope>NUCLEOTIDE SEQUENCE [LARGE SCALE GENOMIC DNA]</scope>
    <source>
        <strain evidence="3">Trichococcus palustris</strain>
    </source>
</reference>
<dbReference type="Gene3D" id="3.50.4.20">
    <property type="match status" value="1"/>
</dbReference>
<dbReference type="STRING" id="140314.SAMN04488076_11191"/>
<dbReference type="RefSeq" id="WP_087033515.1">
    <property type="nucleotide sequence ID" value="NZ_FJNE01000005.1"/>
</dbReference>
<evidence type="ECO:0000256" key="2">
    <source>
        <dbReference type="SAM" id="MobiDB-lite"/>
    </source>
</evidence>
<dbReference type="EMBL" id="FJNE01000005">
    <property type="protein sequence ID" value="CZQ95917.1"/>
    <property type="molecule type" value="Genomic_DNA"/>
</dbReference>
<dbReference type="OrthoDB" id="1650379at2"/>
<keyword evidence="4" id="KW-1185">Reference proteome</keyword>
<dbReference type="AlphaFoldDB" id="A0A143YPM7"/>
<evidence type="ECO:0000256" key="1">
    <source>
        <dbReference type="PIRSR" id="PIRSR012565-1"/>
    </source>
</evidence>
<feature type="region of interest" description="Disordered" evidence="2">
    <location>
        <begin position="146"/>
        <end position="236"/>
    </location>
</feature>
<name>A0A143YPM7_9LACT</name>
<gene>
    <name evidence="3" type="ORF">Tpal_1959</name>
</gene>
<feature type="compositionally biased region" description="Basic and acidic residues" evidence="2">
    <location>
        <begin position="222"/>
        <end position="236"/>
    </location>
</feature>
<dbReference type="Pfam" id="PF06265">
    <property type="entry name" value="YutD-like"/>
    <property type="match status" value="1"/>
</dbReference>
<evidence type="ECO:0008006" key="5">
    <source>
        <dbReference type="Google" id="ProtNLM"/>
    </source>
</evidence>
<feature type="compositionally biased region" description="Basic and acidic residues" evidence="2">
    <location>
        <begin position="158"/>
        <end position="189"/>
    </location>
</feature>
<sequence length="236" mass="27451">MDKNENQEEALKNRVDSLLDNLTGVNGADEETEEVAVADESAIVKMVDENHLLIGSQEYELSLDHREGFQPEALAGRYTSILSKYDYIVGDWGYDQLRLKGFYRDNNSKVAQDKKISFLEDYLYEYCNFGCAYFVIEKMRTEKEKITKQKRNRKRKNRDLAKESETKEPVKQQEQKRPKSDEPKKQEKSKQHKKKSFVIKDANTKEPSGSERIATTNVTPDTAEKKAFQIHKIEQQ</sequence>
<proteinExistence type="predicted"/>
<dbReference type="InterPro" id="IPR038141">
    <property type="entry name" value="YutD-like_sf"/>
</dbReference>
<dbReference type="PIRSF" id="PIRSF012565">
    <property type="entry name" value="DUF1027"/>
    <property type="match status" value="1"/>
</dbReference>
<evidence type="ECO:0000313" key="3">
    <source>
        <dbReference type="EMBL" id="CZQ95917.1"/>
    </source>
</evidence>
<dbReference type="Proteomes" id="UP000242754">
    <property type="component" value="Unassembled WGS sequence"/>
</dbReference>
<protein>
    <recommendedName>
        <fullName evidence="5">DUF1027 domain-containing protein</fullName>
    </recommendedName>
</protein>
<dbReference type="InterPro" id="IPR009370">
    <property type="entry name" value="YutD-like"/>
</dbReference>
<keyword evidence="1" id="KW-1015">Disulfide bond</keyword>
<feature type="disulfide bond" evidence="1">
    <location>
        <begin position="127"/>
        <end position="131"/>
    </location>
</feature>
<feature type="compositionally biased region" description="Basic residues" evidence="2">
    <location>
        <begin position="148"/>
        <end position="157"/>
    </location>
</feature>